<dbReference type="EMBL" id="JAFMYW010000002">
    <property type="protein sequence ID" value="MBO0948588.1"/>
    <property type="molecule type" value="Genomic_DNA"/>
</dbReference>
<dbReference type="InterPro" id="IPR011042">
    <property type="entry name" value="6-blade_b-propeller_TolB-like"/>
</dbReference>
<feature type="compositionally biased region" description="Polar residues" evidence="2">
    <location>
        <begin position="437"/>
        <end position="451"/>
    </location>
</feature>
<dbReference type="PANTHER" id="PTHR36842">
    <property type="entry name" value="PROTEIN TOLB HOMOLOG"/>
    <property type="match status" value="1"/>
</dbReference>
<feature type="signal peptide" evidence="3">
    <location>
        <begin position="1"/>
        <end position="21"/>
    </location>
</feature>
<name>A0ABS3JF13_9BACT</name>
<comment type="similarity">
    <text evidence="1">Belongs to the TolB family.</text>
</comment>
<dbReference type="Gene3D" id="2.120.10.30">
    <property type="entry name" value="TolB, C-terminal domain"/>
    <property type="match status" value="2"/>
</dbReference>
<protein>
    <submittedName>
        <fullName evidence="5">PD40 domain-containing protein</fullName>
    </submittedName>
</protein>
<dbReference type="SUPFAM" id="SSF82171">
    <property type="entry name" value="DPP6 N-terminal domain-like"/>
    <property type="match status" value="1"/>
</dbReference>
<reference evidence="5 6" key="1">
    <citation type="submission" date="2021-03" db="EMBL/GenBank/DDBJ databases">
        <title>Fibrella sp. HMF5405 genome sequencing and assembly.</title>
        <authorList>
            <person name="Kang H."/>
            <person name="Kim H."/>
            <person name="Bae S."/>
            <person name="Joh K."/>
        </authorList>
    </citation>
    <scope>NUCLEOTIDE SEQUENCE [LARGE SCALE GENOMIC DNA]</scope>
    <source>
        <strain evidence="5 6">HMF5405</strain>
    </source>
</reference>
<dbReference type="Pfam" id="PF07676">
    <property type="entry name" value="PD40"/>
    <property type="match status" value="1"/>
</dbReference>
<feature type="region of interest" description="Disordered" evidence="2">
    <location>
        <begin position="437"/>
        <end position="458"/>
    </location>
</feature>
<dbReference type="PROSITE" id="PS50853">
    <property type="entry name" value="FN3"/>
    <property type="match status" value="1"/>
</dbReference>
<evidence type="ECO:0000256" key="1">
    <source>
        <dbReference type="ARBA" id="ARBA00009820"/>
    </source>
</evidence>
<dbReference type="Pfam" id="PF13620">
    <property type="entry name" value="CarboxypepD_reg"/>
    <property type="match status" value="1"/>
</dbReference>
<dbReference type="Gene3D" id="2.60.40.1120">
    <property type="entry name" value="Carboxypeptidase-like, regulatory domain"/>
    <property type="match status" value="1"/>
</dbReference>
<dbReference type="SUPFAM" id="SSF49265">
    <property type="entry name" value="Fibronectin type III"/>
    <property type="match status" value="1"/>
</dbReference>
<dbReference type="PANTHER" id="PTHR36842:SF1">
    <property type="entry name" value="PROTEIN TOLB"/>
    <property type="match status" value="1"/>
</dbReference>
<evidence type="ECO:0000256" key="2">
    <source>
        <dbReference type="SAM" id="MobiDB-lite"/>
    </source>
</evidence>
<evidence type="ECO:0000313" key="6">
    <source>
        <dbReference type="Proteomes" id="UP000664628"/>
    </source>
</evidence>
<proteinExistence type="inferred from homology"/>
<evidence type="ECO:0000313" key="5">
    <source>
        <dbReference type="EMBL" id="MBO0948588.1"/>
    </source>
</evidence>
<evidence type="ECO:0000256" key="3">
    <source>
        <dbReference type="SAM" id="SignalP"/>
    </source>
</evidence>
<dbReference type="InterPro" id="IPR003961">
    <property type="entry name" value="FN3_dom"/>
</dbReference>
<feature type="domain" description="Fibronectin type-III" evidence="4">
    <location>
        <begin position="118"/>
        <end position="216"/>
    </location>
</feature>
<comment type="caution">
    <text evidence="5">The sequence shown here is derived from an EMBL/GenBank/DDBJ whole genome shotgun (WGS) entry which is preliminary data.</text>
</comment>
<organism evidence="5 6">
    <name type="scientific">Fibrella forsythiae</name>
    <dbReference type="NCBI Taxonomy" id="2817061"/>
    <lineage>
        <taxon>Bacteria</taxon>
        <taxon>Pseudomonadati</taxon>
        <taxon>Bacteroidota</taxon>
        <taxon>Cytophagia</taxon>
        <taxon>Cytophagales</taxon>
        <taxon>Spirosomataceae</taxon>
        <taxon>Fibrella</taxon>
    </lineage>
</organism>
<dbReference type="SUPFAM" id="SSF49452">
    <property type="entry name" value="Starch-binding domain-like"/>
    <property type="match status" value="1"/>
</dbReference>
<keyword evidence="3" id="KW-0732">Signal</keyword>
<dbReference type="InterPro" id="IPR013784">
    <property type="entry name" value="Carb-bd-like_fold"/>
</dbReference>
<feature type="chain" id="PRO_5046306786" evidence="3">
    <location>
        <begin position="22"/>
        <end position="502"/>
    </location>
</feature>
<dbReference type="InterPro" id="IPR013783">
    <property type="entry name" value="Ig-like_fold"/>
</dbReference>
<sequence>MKHFILLLSLCLGLLGLWSCTEDTFVDPLQLATVRGQVLVNATRQPVRAALVRISPGGRITETDSTGNFRFDSVLAGKYTISVTKEPYRTEVATVDADVQLVSQVTLLLVEDKSQNRPPTPPTSATPTSGTVNVPTTLVLKWKATDPNRDTLRYDVSLFREGSTTPSQSFTGLLADSVQVSNLDYNTTYIWQVTVKDGVNTVNSALFSFRTMAYPDLPYLFVRRVNGQFQIFSTGPGQAEARQLTQTGSNWRPVASPNRQQIAFISNRDTELYLYIMGIDGSNTRQVSNVPIAGLSATDLSFCWSPDGTQLLFPSNERLYAVRTDGTGLRTVATAPTGRFFAGCDWTSQGNQIVARTTAGFYDNEILVFPAGGGTAPSVLSRRSNRVGNPVFSPDGTRLLLSIDLGTFQNEQGRQLDARMFLLELASGALTDLSSVRTENQGQTTKPTGTNDLEPRFSPNGARVIFTNTDNTNTGARTVQVMDIDGRNRQQAIQQGEMPYWR</sequence>
<dbReference type="Gene3D" id="2.60.40.10">
    <property type="entry name" value="Immunoglobulins"/>
    <property type="match status" value="1"/>
</dbReference>
<dbReference type="InterPro" id="IPR011659">
    <property type="entry name" value="WD40"/>
</dbReference>
<evidence type="ECO:0000259" key="4">
    <source>
        <dbReference type="PROSITE" id="PS50853"/>
    </source>
</evidence>
<gene>
    <name evidence="5" type="ORF">J2I46_08360</name>
</gene>
<accession>A0ABS3JF13</accession>
<dbReference type="Proteomes" id="UP000664628">
    <property type="component" value="Unassembled WGS sequence"/>
</dbReference>
<dbReference type="RefSeq" id="WP_207328548.1">
    <property type="nucleotide sequence ID" value="NZ_JAFMYW010000002.1"/>
</dbReference>
<dbReference type="InterPro" id="IPR036116">
    <property type="entry name" value="FN3_sf"/>
</dbReference>
<keyword evidence="6" id="KW-1185">Reference proteome</keyword>